<dbReference type="GO" id="GO:0004843">
    <property type="term" value="F:cysteine-type deubiquitinase activity"/>
    <property type="evidence" value="ECO:0007669"/>
    <property type="project" value="TreeGrafter"/>
</dbReference>
<sequence>MEQRQEIEYLSVDNKNVPFVCTSMIGDGACVFRSLAYIVFNNANEHLLVRRQIVDYVLANWSEYNSYILQHASANNSVYKHYNDKYDYQIDMMNPKTYATYVEIVAASSLYQLHLYVYQNRQLLYEVGDIQHESHYLKFSSGANASDLDNGHMDVYTPVSDETKCENNNLNIKYNYILFLNNVLITHKNLTNEYKNTLDTLLTDATTNFYDNTINVQSKSLTLDKLICGFVNIYNSVNDSEPINLDETFCDRLQVQQGNNESVIDNRQSVSSNFGNSMDDVAVNNQTRYVQNLAAITVKVTNENRQQFNVDRMELAKFKSISEYTKTNLTNIPLDSLENNLLFVITLDVLDVRYQALLQKFIKTYGIETQSSLLTKQFQSELFKQINSVDVSKTLRTVKQALIDFNYTQNIEPITIIFTLDRQDFNLITNNTILHFFYNYNEKVMNIKFIFVDVKSNVNNVRNVDDDTMQIDFGENDNNDYMSNVSETTNLNVRVASNASAAAAVSTTDDDDKFIANVRNASMARRKRKLRQKYNSIFDSQHGGISRPRSADTQQDDVSMSLTMMPSPGPQLLSPTVPDLPPLPPQNTMPAQNTIITRSLDLPEIQKMPVYFQRIISMISTNIHSSLLTCPTPNLSVVPNYYNFADTMQAIKNIDILALDKTVPFYSMMLPLSLYGDTFVSESTCIWFVNKAAQYFCACIDNYKDIVKIVENDDDRDRYFIFMVIYNFLWHYKIFIINNLTDKLLTSFKNQKILNVINIYNNFVQKRFTSINLDFPVKQRVPATYIHVNNSVIQLMVQQFIDSMPVSAN</sequence>
<dbReference type="GeneID" id="5176533"/>
<dbReference type="Pfam" id="PF02338">
    <property type="entry name" value="OTU"/>
    <property type="match status" value="1"/>
</dbReference>
<dbReference type="PROSITE" id="PS50802">
    <property type="entry name" value="OTU"/>
    <property type="match status" value="1"/>
</dbReference>
<proteinExistence type="predicted"/>
<dbReference type="InterPro" id="IPR003323">
    <property type="entry name" value="OTU_dom"/>
</dbReference>
<accession>A0EYY6</accession>
<dbReference type="Gene3D" id="3.90.70.80">
    <property type="match status" value="1"/>
</dbReference>
<dbReference type="OrthoDB" id="2748at10239"/>
<dbReference type="InterPro" id="IPR050704">
    <property type="entry name" value="Peptidase_C85-like"/>
</dbReference>
<dbReference type="CDD" id="cd22757">
    <property type="entry name" value="OTU_P87_VP80-like"/>
    <property type="match status" value="1"/>
</dbReference>
<dbReference type="Proteomes" id="UP000214344">
    <property type="component" value="Segment"/>
</dbReference>
<protein>
    <submittedName>
        <fullName evidence="2">Vp80</fullName>
    </submittedName>
</protein>
<dbReference type="KEGG" id="vg:5176533"/>
<dbReference type="RefSeq" id="YP_874276.1">
    <property type="nucleotide sequence ID" value="NC_008586.1"/>
</dbReference>
<dbReference type="InterPro" id="IPR038765">
    <property type="entry name" value="Papain-like_cys_pep_sf"/>
</dbReference>
<keyword evidence="3" id="KW-1185">Reference proteome</keyword>
<name>A0EYY6_9ABAC</name>
<evidence type="ECO:0000313" key="3">
    <source>
        <dbReference type="Proteomes" id="UP000214344"/>
    </source>
</evidence>
<reference evidence="2 3" key="2">
    <citation type="journal article" date="2007" name="Virology">
        <title>Genome sequence and organization of a nucleopolyhedrovirus that infects the tea looper caterpillar, Ectropis obliqua.</title>
        <authorList>
            <person name="Ma X.C."/>
            <person name="Shang J.Y."/>
            <person name="Yang Z.N."/>
            <person name="Bao Y.Y."/>
            <person name="Xiao Q."/>
            <person name="Zhang C.X."/>
        </authorList>
    </citation>
    <scope>NUCLEOTIDE SEQUENCE [LARGE SCALE GENOMIC DNA]</scope>
    <source>
        <strain evidence="2 3">A1</strain>
    </source>
</reference>
<reference evidence="2 3" key="1">
    <citation type="journal article" date="2006" name="J. Microbiol.">
        <title>Morphological, phylogenetic and biological characteristics of Ectropis obliqua single-nucleocapsid nucleopolyhedrovirus.</title>
        <authorList>
            <person name="Ma X.C."/>
            <person name="Xu H.J."/>
            <person name="Tang M.J."/>
            <person name="Xiao Q."/>
            <person name="Hong J."/>
            <person name="Zhang C.X."/>
        </authorList>
    </citation>
    <scope>NUCLEOTIDE SEQUENCE [LARGE SCALE GENOMIC DNA]</scope>
    <source>
        <strain evidence="2 3">A1</strain>
    </source>
</reference>
<evidence type="ECO:0000313" key="2">
    <source>
        <dbReference type="EMBL" id="ABI35765.1"/>
    </source>
</evidence>
<dbReference type="GO" id="GO:0016579">
    <property type="term" value="P:protein deubiquitination"/>
    <property type="evidence" value="ECO:0007669"/>
    <property type="project" value="TreeGrafter"/>
</dbReference>
<dbReference type="SUPFAM" id="SSF54001">
    <property type="entry name" value="Cysteine proteinases"/>
    <property type="match status" value="1"/>
</dbReference>
<dbReference type="EMBL" id="DQ837165">
    <property type="protein sequence ID" value="ABI35765.1"/>
    <property type="molecule type" value="Genomic_DNA"/>
</dbReference>
<dbReference type="PANTHER" id="PTHR12419">
    <property type="entry name" value="OTU DOMAIN CONTAINING PROTEIN"/>
    <property type="match status" value="1"/>
</dbReference>
<evidence type="ECO:0000259" key="1">
    <source>
        <dbReference type="PROSITE" id="PS50802"/>
    </source>
</evidence>
<feature type="domain" description="OTU" evidence="1">
    <location>
        <begin position="19"/>
        <end position="159"/>
    </location>
</feature>
<organism evidence="2 3">
    <name type="scientific">Ectropis obliqua nucleopolyhedrovirus</name>
    <dbReference type="NCBI Taxonomy" id="59376"/>
    <lineage>
        <taxon>Viruses</taxon>
        <taxon>Viruses incertae sedis</taxon>
        <taxon>Naldaviricetes</taxon>
        <taxon>Lefavirales</taxon>
        <taxon>Baculoviridae</taxon>
        <taxon>Alphabaculovirus</taxon>
        <taxon>Alphabaculovirus ecobliquae</taxon>
    </lineage>
</organism>